<dbReference type="InterPro" id="IPR027417">
    <property type="entry name" value="P-loop_NTPase"/>
</dbReference>
<dbReference type="RefSeq" id="WP_205003428.1">
    <property type="nucleotide sequence ID" value="NZ_JAFBER010000009.1"/>
</dbReference>
<evidence type="ECO:0000256" key="4">
    <source>
        <dbReference type="ARBA" id="ARBA00022840"/>
    </source>
</evidence>
<dbReference type="PROSITE" id="PS50893">
    <property type="entry name" value="ABC_TRANSPORTER_2"/>
    <property type="match status" value="1"/>
</dbReference>
<dbReference type="Gene3D" id="3.40.50.300">
    <property type="entry name" value="P-loop containing nucleotide triphosphate hydrolases"/>
    <property type="match status" value="1"/>
</dbReference>
<dbReference type="PANTHER" id="PTHR43335:SF4">
    <property type="entry name" value="ABC TRANSPORTER, ATP-BINDING PROTEIN"/>
    <property type="match status" value="1"/>
</dbReference>
<dbReference type="SUPFAM" id="SSF52540">
    <property type="entry name" value="P-loop containing nucleoside triphosphate hydrolases"/>
    <property type="match status" value="1"/>
</dbReference>
<evidence type="ECO:0000259" key="5">
    <source>
        <dbReference type="PROSITE" id="PS50893"/>
    </source>
</evidence>
<comment type="similarity">
    <text evidence="1">Belongs to the ABC transporter superfamily.</text>
</comment>
<dbReference type="Proteomes" id="UP000808914">
    <property type="component" value="Unassembled WGS sequence"/>
</dbReference>
<dbReference type="EMBL" id="JAFBER010000009">
    <property type="protein sequence ID" value="MBM7645490.1"/>
    <property type="molecule type" value="Genomic_DNA"/>
</dbReference>
<keyword evidence="3" id="KW-0547">Nucleotide-binding</keyword>
<dbReference type="InterPro" id="IPR017871">
    <property type="entry name" value="ABC_transporter-like_CS"/>
</dbReference>
<accession>A0ABS2Q0K2</accession>
<reference evidence="6 7" key="1">
    <citation type="submission" date="2021-01" db="EMBL/GenBank/DDBJ databases">
        <title>Genomic Encyclopedia of Type Strains, Phase IV (KMG-IV): sequencing the most valuable type-strain genomes for metagenomic binning, comparative biology and taxonomic classification.</title>
        <authorList>
            <person name="Goeker M."/>
        </authorList>
    </citation>
    <scope>NUCLEOTIDE SEQUENCE [LARGE SCALE GENOMIC DNA]</scope>
    <source>
        <strain evidence="6 7">DSM 28236</strain>
    </source>
</reference>
<name>A0ABS2Q0K2_9BACL</name>
<keyword evidence="7" id="KW-1185">Reference proteome</keyword>
<gene>
    <name evidence="6" type="ORF">JOD45_001701</name>
</gene>
<sequence length="222" mass="25040">MFTSLMISDASKTIKSQMVLSNVNLELYSGNIYGFRGINGSGKSMLFRMMSGLLIPDKGEVKVNDKILHKDISFPESLGLLIENPEFLPFYNGGKNLQILASIKNKIGSAEIDHALEIVGLDKNSALKYRKYSLGMKQRLAIAQAIMESPDILILDEPTNALDEKAIKDLENYLKSYKTKDKLILVSSHDKLFLERISDEIYRVESGKVFKEETLSRRENTK</sequence>
<evidence type="ECO:0000313" key="7">
    <source>
        <dbReference type="Proteomes" id="UP000808914"/>
    </source>
</evidence>
<evidence type="ECO:0000256" key="2">
    <source>
        <dbReference type="ARBA" id="ARBA00022448"/>
    </source>
</evidence>
<keyword evidence="2" id="KW-0813">Transport</keyword>
<evidence type="ECO:0000256" key="1">
    <source>
        <dbReference type="ARBA" id="ARBA00005417"/>
    </source>
</evidence>
<protein>
    <submittedName>
        <fullName evidence="6">ABC-2 type transport system ATP-binding protein</fullName>
    </submittedName>
</protein>
<evidence type="ECO:0000256" key="3">
    <source>
        <dbReference type="ARBA" id="ARBA00022741"/>
    </source>
</evidence>
<keyword evidence="4 6" id="KW-0067">ATP-binding</keyword>
<evidence type="ECO:0000313" key="6">
    <source>
        <dbReference type="EMBL" id="MBM7645490.1"/>
    </source>
</evidence>
<proteinExistence type="inferred from homology"/>
<dbReference type="InterPro" id="IPR003593">
    <property type="entry name" value="AAA+_ATPase"/>
</dbReference>
<dbReference type="PROSITE" id="PS00211">
    <property type="entry name" value="ABC_TRANSPORTER_1"/>
    <property type="match status" value="1"/>
</dbReference>
<dbReference type="GO" id="GO:0005524">
    <property type="term" value="F:ATP binding"/>
    <property type="evidence" value="ECO:0007669"/>
    <property type="project" value="UniProtKB-KW"/>
</dbReference>
<dbReference type="Pfam" id="PF00005">
    <property type="entry name" value="ABC_tran"/>
    <property type="match status" value="1"/>
</dbReference>
<dbReference type="PANTHER" id="PTHR43335">
    <property type="entry name" value="ABC TRANSPORTER, ATP-BINDING PROTEIN"/>
    <property type="match status" value="1"/>
</dbReference>
<dbReference type="InterPro" id="IPR003439">
    <property type="entry name" value="ABC_transporter-like_ATP-bd"/>
</dbReference>
<comment type="caution">
    <text evidence="6">The sequence shown here is derived from an EMBL/GenBank/DDBJ whole genome shotgun (WGS) entry which is preliminary data.</text>
</comment>
<feature type="domain" description="ABC transporter" evidence="5">
    <location>
        <begin position="5"/>
        <end position="222"/>
    </location>
</feature>
<dbReference type="SMART" id="SM00382">
    <property type="entry name" value="AAA"/>
    <property type="match status" value="1"/>
</dbReference>
<organism evidence="6 7">
    <name type="scientific">Scopulibacillus daqui</name>
    <dbReference type="NCBI Taxonomy" id="1469162"/>
    <lineage>
        <taxon>Bacteria</taxon>
        <taxon>Bacillati</taxon>
        <taxon>Bacillota</taxon>
        <taxon>Bacilli</taxon>
        <taxon>Bacillales</taxon>
        <taxon>Sporolactobacillaceae</taxon>
        <taxon>Scopulibacillus</taxon>
    </lineage>
</organism>